<sequence length="164" mass="16984">MSRGKTAGTVLAFIVTVLLALPALAQVHPPVPAPPSAPVRPLAYAPPPAPVQPSASARVAVSRFAHTGRRAEVRSPAGAVPAAPVPRVERAVFRDCGPAGNPTGPLRTRDRHRAVDCGPEAPERSALRHDPAASRAGNAPGVPDSRAPRPRPGRTPAALQVFRC</sequence>
<comment type="caution">
    <text evidence="3">The sequence shown here is derived from an EMBL/GenBank/DDBJ whole genome shotgun (WGS) entry which is preliminary data.</text>
</comment>
<evidence type="ECO:0000256" key="1">
    <source>
        <dbReference type="SAM" id="MobiDB-lite"/>
    </source>
</evidence>
<evidence type="ECO:0000313" key="3">
    <source>
        <dbReference type="EMBL" id="MFE1753774.1"/>
    </source>
</evidence>
<dbReference type="EMBL" id="JBHYTS010000045">
    <property type="protein sequence ID" value="MFE1753774.1"/>
    <property type="molecule type" value="Genomic_DNA"/>
</dbReference>
<accession>A0ABW6HAX2</accession>
<evidence type="ECO:0000313" key="4">
    <source>
        <dbReference type="Proteomes" id="UP001599756"/>
    </source>
</evidence>
<proteinExistence type="predicted"/>
<dbReference type="RefSeq" id="WP_381800064.1">
    <property type="nucleotide sequence ID" value="NZ_JBHYTS010000045.1"/>
</dbReference>
<keyword evidence="2" id="KW-0732">Signal</keyword>
<feature type="signal peptide" evidence="2">
    <location>
        <begin position="1"/>
        <end position="25"/>
    </location>
</feature>
<protein>
    <submittedName>
        <fullName evidence="3">Uncharacterized protein</fullName>
    </submittedName>
</protein>
<dbReference type="Proteomes" id="UP001599756">
    <property type="component" value="Unassembled WGS sequence"/>
</dbReference>
<keyword evidence="4" id="KW-1185">Reference proteome</keyword>
<gene>
    <name evidence="3" type="ORF">ACFW88_25065</name>
</gene>
<organism evidence="3 4">
    <name type="scientific">Streptomyces anandii</name>
    <dbReference type="NCBI Taxonomy" id="285454"/>
    <lineage>
        <taxon>Bacteria</taxon>
        <taxon>Bacillati</taxon>
        <taxon>Actinomycetota</taxon>
        <taxon>Actinomycetes</taxon>
        <taxon>Kitasatosporales</taxon>
        <taxon>Streptomycetaceae</taxon>
        <taxon>Streptomyces</taxon>
    </lineage>
</organism>
<feature type="region of interest" description="Disordered" evidence="1">
    <location>
        <begin position="94"/>
        <end position="164"/>
    </location>
</feature>
<feature type="chain" id="PRO_5045930442" evidence="2">
    <location>
        <begin position="26"/>
        <end position="164"/>
    </location>
</feature>
<reference evidence="3 4" key="1">
    <citation type="submission" date="2024-09" db="EMBL/GenBank/DDBJ databases">
        <title>The Natural Products Discovery Center: Release of the First 8490 Sequenced Strains for Exploring Actinobacteria Biosynthetic Diversity.</title>
        <authorList>
            <person name="Kalkreuter E."/>
            <person name="Kautsar S.A."/>
            <person name="Yang D."/>
            <person name="Bader C.D."/>
            <person name="Teijaro C.N."/>
            <person name="Fluegel L."/>
            <person name="Davis C.M."/>
            <person name="Simpson J.R."/>
            <person name="Lauterbach L."/>
            <person name="Steele A.D."/>
            <person name="Gui C."/>
            <person name="Meng S."/>
            <person name="Li G."/>
            <person name="Viehrig K."/>
            <person name="Ye F."/>
            <person name="Su P."/>
            <person name="Kiefer A.F."/>
            <person name="Nichols A."/>
            <person name="Cepeda A.J."/>
            <person name="Yan W."/>
            <person name="Fan B."/>
            <person name="Jiang Y."/>
            <person name="Adhikari A."/>
            <person name="Zheng C.-J."/>
            <person name="Schuster L."/>
            <person name="Cowan T.M."/>
            <person name="Smanski M.J."/>
            <person name="Chevrette M.G."/>
            <person name="De Carvalho L.P.S."/>
            <person name="Shen B."/>
        </authorList>
    </citation>
    <scope>NUCLEOTIDE SEQUENCE [LARGE SCALE GENOMIC DNA]</scope>
    <source>
        <strain evidence="3 4">NPDC059500</strain>
    </source>
</reference>
<evidence type="ECO:0000256" key="2">
    <source>
        <dbReference type="SAM" id="SignalP"/>
    </source>
</evidence>
<feature type="compositionally biased region" description="Basic and acidic residues" evidence="1">
    <location>
        <begin position="121"/>
        <end position="132"/>
    </location>
</feature>
<name>A0ABW6HAX2_9ACTN</name>